<evidence type="ECO:0000313" key="14">
    <source>
        <dbReference type="Proteomes" id="UP000292507"/>
    </source>
</evidence>
<accession>A0A4Q7Y564</accession>
<comment type="cofactor">
    <cofactor evidence="12">
        <name>Mg(2+)</name>
        <dbReference type="ChEBI" id="CHEBI:18420"/>
    </cofactor>
</comment>
<comment type="catalytic activity">
    <reaction evidence="1">
        <text>4-hydroxy-4-methyl-2-oxoglutarate = 2 pyruvate</text>
        <dbReference type="Rhea" id="RHEA:22748"/>
        <dbReference type="ChEBI" id="CHEBI:15361"/>
        <dbReference type="ChEBI" id="CHEBI:58276"/>
        <dbReference type="EC" id="4.1.3.17"/>
    </reaction>
</comment>
<reference evidence="13 14" key="1">
    <citation type="submission" date="2019-02" db="EMBL/GenBank/DDBJ databases">
        <title>Sequencing the genomes of 1000 actinobacteria strains.</title>
        <authorList>
            <person name="Klenk H.-P."/>
        </authorList>
    </citation>
    <scope>NUCLEOTIDE SEQUENCE [LARGE SCALE GENOMIC DNA]</scope>
    <source>
        <strain evidence="13 14">DSM 44509</strain>
    </source>
</reference>
<feature type="binding site" evidence="12">
    <location>
        <begin position="101"/>
        <end position="104"/>
    </location>
    <ligand>
        <name>substrate</name>
    </ligand>
</feature>
<dbReference type="GO" id="GO:0046872">
    <property type="term" value="F:metal ion binding"/>
    <property type="evidence" value="ECO:0007669"/>
    <property type="project" value="UniProtKB-KW"/>
</dbReference>
<dbReference type="SUPFAM" id="SSF89562">
    <property type="entry name" value="RraA-like"/>
    <property type="match status" value="1"/>
</dbReference>
<evidence type="ECO:0000256" key="11">
    <source>
        <dbReference type="ARBA" id="ARBA00047973"/>
    </source>
</evidence>
<comment type="similarity">
    <text evidence="3">Belongs to the class II aldolase/RraA-like family.</text>
</comment>
<sequence length="228" mass="24616">MSDRPVPGGDDRASVRRRFLAVDASNVADVLDARGLPDQGLAADFRPESGDRIAGWAYTIRGQMTPYEGTGDPEKMRACAGVGLDELTVWSGDGDGVCYFGELIALGMMERGCVGALVDGGVRDTRWLAEHGFPVFARYRTPVQSIGRWRVTGWQEPVYVAGATSRRVAVRPGDFVLGDHDGCIVVPAEHVVEVLAEAERLTGIEAQVRTALAEGVSLEECLQRFGHV</sequence>
<evidence type="ECO:0000256" key="4">
    <source>
        <dbReference type="ARBA" id="ARBA00011233"/>
    </source>
</evidence>
<proteinExistence type="inferred from homology"/>
<gene>
    <name evidence="13" type="ORF">BKA19_0646</name>
</gene>
<evidence type="ECO:0000256" key="9">
    <source>
        <dbReference type="ARBA" id="ARBA00030169"/>
    </source>
</evidence>
<dbReference type="InterPro" id="IPR005493">
    <property type="entry name" value="RraA/RraA-like"/>
</dbReference>
<protein>
    <recommendedName>
        <fullName evidence="7">Putative 4-hydroxy-4-methyl-2-oxoglutarate aldolase</fullName>
        <ecNumber evidence="6">4.1.1.112</ecNumber>
        <ecNumber evidence="5">4.1.3.17</ecNumber>
    </recommendedName>
    <alternativeName>
        <fullName evidence="10">Oxaloacetate decarboxylase</fullName>
    </alternativeName>
    <alternativeName>
        <fullName evidence="9">RraA-like protein</fullName>
    </alternativeName>
</protein>
<comment type="subunit">
    <text evidence="4">Homotrimer.</text>
</comment>
<organism evidence="13 14">
    <name type="scientific">Blastococcus saxobsidens</name>
    <dbReference type="NCBI Taxonomy" id="138336"/>
    <lineage>
        <taxon>Bacteria</taxon>
        <taxon>Bacillati</taxon>
        <taxon>Actinomycetota</taxon>
        <taxon>Actinomycetes</taxon>
        <taxon>Geodermatophilales</taxon>
        <taxon>Geodermatophilaceae</taxon>
        <taxon>Blastococcus</taxon>
    </lineage>
</organism>
<dbReference type="EC" id="4.1.3.17" evidence="5"/>
<keyword evidence="12" id="KW-0479">Metal-binding</keyword>
<keyword evidence="14" id="KW-1185">Reference proteome</keyword>
<evidence type="ECO:0000256" key="8">
    <source>
        <dbReference type="ARBA" id="ARBA00025046"/>
    </source>
</evidence>
<dbReference type="GO" id="GO:0047443">
    <property type="term" value="F:4-hydroxy-4-methyl-2-oxoglutarate aldolase activity"/>
    <property type="evidence" value="ECO:0007669"/>
    <property type="project" value="UniProtKB-EC"/>
</dbReference>
<comment type="function">
    <text evidence="8">Catalyzes the aldol cleavage of 4-hydroxy-4-methyl-2-oxoglutarate (HMG) into 2 molecules of pyruvate. Also contains a secondary oxaloacetate (OAA) decarboxylase activity due to the common pyruvate enolate transition state formed following C-C bond cleavage in the retro-aldol and decarboxylation reactions.</text>
</comment>
<dbReference type="EC" id="4.1.1.112" evidence="6"/>
<comment type="cofactor">
    <cofactor evidence="2">
        <name>a divalent metal cation</name>
        <dbReference type="ChEBI" id="CHEBI:60240"/>
    </cofactor>
</comment>
<evidence type="ECO:0000256" key="2">
    <source>
        <dbReference type="ARBA" id="ARBA00001968"/>
    </source>
</evidence>
<evidence type="ECO:0000256" key="12">
    <source>
        <dbReference type="PIRSR" id="PIRSR605493-1"/>
    </source>
</evidence>
<keyword evidence="12" id="KW-0460">Magnesium</keyword>
<dbReference type="PANTHER" id="PTHR33254">
    <property type="entry name" value="4-HYDROXY-4-METHYL-2-OXOGLUTARATE ALDOLASE 3-RELATED"/>
    <property type="match status" value="1"/>
</dbReference>
<dbReference type="Pfam" id="PF03737">
    <property type="entry name" value="RraA-like"/>
    <property type="match status" value="1"/>
</dbReference>
<dbReference type="GO" id="GO:0008948">
    <property type="term" value="F:oxaloacetate decarboxylase activity"/>
    <property type="evidence" value="ECO:0007669"/>
    <property type="project" value="UniProtKB-EC"/>
</dbReference>
<dbReference type="RefSeq" id="WP_207225658.1">
    <property type="nucleotide sequence ID" value="NZ_POQT01000015.1"/>
</dbReference>
<evidence type="ECO:0000313" key="13">
    <source>
        <dbReference type="EMBL" id="RZU31009.1"/>
    </source>
</evidence>
<name>A0A4Q7Y564_9ACTN</name>
<comment type="catalytic activity">
    <reaction evidence="11">
        <text>oxaloacetate + H(+) = pyruvate + CO2</text>
        <dbReference type="Rhea" id="RHEA:15641"/>
        <dbReference type="ChEBI" id="CHEBI:15361"/>
        <dbReference type="ChEBI" id="CHEBI:15378"/>
        <dbReference type="ChEBI" id="CHEBI:16452"/>
        <dbReference type="ChEBI" id="CHEBI:16526"/>
        <dbReference type="EC" id="4.1.1.112"/>
    </reaction>
</comment>
<comment type="caution">
    <text evidence="13">The sequence shown here is derived from an EMBL/GenBank/DDBJ whole genome shotgun (WGS) entry which is preliminary data.</text>
</comment>
<evidence type="ECO:0000256" key="1">
    <source>
        <dbReference type="ARBA" id="ARBA00001342"/>
    </source>
</evidence>
<dbReference type="EMBL" id="SHKV01000001">
    <property type="protein sequence ID" value="RZU31009.1"/>
    <property type="molecule type" value="Genomic_DNA"/>
</dbReference>
<evidence type="ECO:0000256" key="3">
    <source>
        <dbReference type="ARBA" id="ARBA00008621"/>
    </source>
</evidence>
<dbReference type="InterPro" id="IPR036704">
    <property type="entry name" value="RraA/RraA-like_sf"/>
</dbReference>
<dbReference type="AlphaFoldDB" id="A0A4Q7Y564"/>
<feature type="binding site" evidence="12">
    <location>
        <position position="123"/>
    </location>
    <ligand>
        <name>substrate</name>
    </ligand>
</feature>
<evidence type="ECO:0000256" key="7">
    <source>
        <dbReference type="ARBA" id="ARBA00016549"/>
    </source>
</evidence>
<evidence type="ECO:0000256" key="5">
    <source>
        <dbReference type="ARBA" id="ARBA00012213"/>
    </source>
</evidence>
<dbReference type="CDD" id="cd16841">
    <property type="entry name" value="RraA_family"/>
    <property type="match status" value="1"/>
</dbReference>
<dbReference type="Proteomes" id="UP000292507">
    <property type="component" value="Unassembled WGS sequence"/>
</dbReference>
<feature type="binding site" evidence="12">
    <location>
        <position position="124"/>
    </location>
    <ligand>
        <name>Mg(2+)</name>
        <dbReference type="ChEBI" id="CHEBI:18420"/>
    </ligand>
</feature>
<evidence type="ECO:0000256" key="10">
    <source>
        <dbReference type="ARBA" id="ARBA00032305"/>
    </source>
</evidence>
<evidence type="ECO:0000256" key="6">
    <source>
        <dbReference type="ARBA" id="ARBA00012947"/>
    </source>
</evidence>
<dbReference type="PANTHER" id="PTHR33254:SF16">
    <property type="entry name" value="BLR3842 PROTEIN"/>
    <property type="match status" value="1"/>
</dbReference>
<dbReference type="Gene3D" id="3.50.30.40">
    <property type="entry name" value="Ribonuclease E inhibitor RraA/RraA-like"/>
    <property type="match status" value="1"/>
</dbReference>